<organism evidence="1 2">
    <name type="scientific">Opisthorchis viverrini</name>
    <name type="common">Southeast Asian liver fluke</name>
    <dbReference type="NCBI Taxonomy" id="6198"/>
    <lineage>
        <taxon>Eukaryota</taxon>
        <taxon>Metazoa</taxon>
        <taxon>Spiralia</taxon>
        <taxon>Lophotrochozoa</taxon>
        <taxon>Platyhelminthes</taxon>
        <taxon>Trematoda</taxon>
        <taxon>Digenea</taxon>
        <taxon>Opisthorchiida</taxon>
        <taxon>Opisthorchiata</taxon>
        <taxon>Opisthorchiidae</taxon>
        <taxon>Opisthorchis</taxon>
    </lineage>
</organism>
<accession>A0A074Z2F7</accession>
<dbReference type="CTD" id="20325788"/>
<reference evidence="1 2" key="1">
    <citation type="submission" date="2013-11" db="EMBL/GenBank/DDBJ databases">
        <title>Opisthorchis viverrini - life in the bile duct.</title>
        <authorList>
            <person name="Young N.D."/>
            <person name="Nagarajan N."/>
            <person name="Lin S.J."/>
            <person name="Korhonen P.K."/>
            <person name="Jex A.R."/>
            <person name="Hall R.S."/>
            <person name="Safavi-Hemami H."/>
            <person name="Kaewkong W."/>
            <person name="Bertrand D."/>
            <person name="Gao S."/>
            <person name="Seet Q."/>
            <person name="Wongkham S."/>
            <person name="Teh B.T."/>
            <person name="Wongkham C."/>
            <person name="Intapan P.M."/>
            <person name="Maleewong W."/>
            <person name="Yang X."/>
            <person name="Hu M."/>
            <person name="Wang Z."/>
            <person name="Hofmann A."/>
            <person name="Sternberg P.W."/>
            <person name="Tan P."/>
            <person name="Wang J."/>
            <person name="Gasser R.B."/>
        </authorList>
    </citation>
    <scope>NUCLEOTIDE SEQUENCE [LARGE SCALE GENOMIC DNA]</scope>
</reference>
<sequence>MCSHLITEHLEVTLEDYHAKLELCSNNTTVACLIQRGSYHQMNSKLSGTPALRKFLDIPDQETMTEASSLFRGRNPKNVPRFRKELLFRVQYPDQSETNAGLSDSAMENWFLFGGSLLSCGIHCTNKIEAPGVEQRVKRVSYLAYLVVL</sequence>
<keyword evidence="2" id="KW-1185">Reference proteome</keyword>
<gene>
    <name evidence="1" type="ORF">T265_11620</name>
</gene>
<name>A0A074Z2F7_OPIVI</name>
<evidence type="ECO:0000313" key="2">
    <source>
        <dbReference type="Proteomes" id="UP000054324"/>
    </source>
</evidence>
<dbReference type="GeneID" id="20325788"/>
<dbReference type="RefSeq" id="XP_009176585.1">
    <property type="nucleotide sequence ID" value="XM_009178321.1"/>
</dbReference>
<dbReference type="KEGG" id="ovi:T265_11620"/>
<dbReference type="EMBL" id="KL597158">
    <property type="protein sequence ID" value="KER19672.1"/>
    <property type="molecule type" value="Genomic_DNA"/>
</dbReference>
<proteinExistence type="predicted"/>
<dbReference type="Proteomes" id="UP000054324">
    <property type="component" value="Unassembled WGS sequence"/>
</dbReference>
<dbReference type="AlphaFoldDB" id="A0A074Z2F7"/>
<evidence type="ECO:0000313" key="1">
    <source>
        <dbReference type="EMBL" id="KER19672.1"/>
    </source>
</evidence>
<protein>
    <submittedName>
        <fullName evidence="1">Uncharacterized protein</fullName>
    </submittedName>
</protein>